<dbReference type="PANTHER" id="PTHR33154">
    <property type="entry name" value="TRANSCRIPTIONAL REGULATOR, ARSR FAMILY"/>
    <property type="match status" value="1"/>
</dbReference>
<dbReference type="RefSeq" id="WP_394821700.1">
    <property type="nucleotide sequence ID" value="NZ_CP089984.1"/>
</dbReference>
<dbReference type="NCBIfam" id="NF033788">
    <property type="entry name" value="HTH_metalloreg"/>
    <property type="match status" value="1"/>
</dbReference>
<dbReference type="InterPro" id="IPR036390">
    <property type="entry name" value="WH_DNA-bd_sf"/>
</dbReference>
<proteinExistence type="predicted"/>
<organism evidence="6 7">
    <name type="scientific">Pendulispora albinea</name>
    <dbReference type="NCBI Taxonomy" id="2741071"/>
    <lineage>
        <taxon>Bacteria</taxon>
        <taxon>Pseudomonadati</taxon>
        <taxon>Myxococcota</taxon>
        <taxon>Myxococcia</taxon>
        <taxon>Myxococcales</taxon>
        <taxon>Sorangiineae</taxon>
        <taxon>Pendulisporaceae</taxon>
        <taxon>Pendulispora</taxon>
    </lineage>
</organism>
<dbReference type="SUPFAM" id="SSF46785">
    <property type="entry name" value="Winged helix' DNA-binding domain"/>
    <property type="match status" value="1"/>
</dbReference>
<dbReference type="Proteomes" id="UP001370348">
    <property type="component" value="Chromosome"/>
</dbReference>
<keyword evidence="7" id="KW-1185">Reference proteome</keyword>
<dbReference type="InterPro" id="IPR036388">
    <property type="entry name" value="WH-like_DNA-bd_sf"/>
</dbReference>
<dbReference type="PROSITE" id="PS50987">
    <property type="entry name" value="HTH_ARSR_2"/>
    <property type="match status" value="1"/>
</dbReference>
<evidence type="ECO:0000256" key="2">
    <source>
        <dbReference type="ARBA" id="ARBA00023125"/>
    </source>
</evidence>
<reference evidence="6 7" key="1">
    <citation type="submission" date="2021-12" db="EMBL/GenBank/DDBJ databases">
        <title>Discovery of the Pendulisporaceae a myxobacterial family with distinct sporulation behavior and unique specialized metabolism.</title>
        <authorList>
            <person name="Garcia R."/>
            <person name="Popoff A."/>
            <person name="Bader C.D."/>
            <person name="Loehr J."/>
            <person name="Walesch S."/>
            <person name="Walt C."/>
            <person name="Boldt J."/>
            <person name="Bunk B."/>
            <person name="Haeckl F.J.F.P.J."/>
            <person name="Gunesch A.P."/>
            <person name="Birkelbach J."/>
            <person name="Nuebel U."/>
            <person name="Pietschmann T."/>
            <person name="Bach T."/>
            <person name="Mueller R."/>
        </authorList>
    </citation>
    <scope>NUCLEOTIDE SEQUENCE [LARGE SCALE GENOMIC DNA]</scope>
    <source>
        <strain evidence="6 7">MSr11954</strain>
    </source>
</reference>
<feature type="domain" description="HTH arsR-type" evidence="5">
    <location>
        <begin position="1"/>
        <end position="88"/>
    </location>
</feature>
<keyword evidence="1" id="KW-0805">Transcription regulation</keyword>
<gene>
    <name evidence="6" type="ORF">LZC94_30040</name>
</gene>
<keyword evidence="2" id="KW-0238">DNA-binding</keyword>
<dbReference type="Pfam" id="PF01022">
    <property type="entry name" value="HTH_5"/>
    <property type="match status" value="1"/>
</dbReference>
<dbReference type="EMBL" id="CP089984">
    <property type="protein sequence ID" value="WXB12083.1"/>
    <property type="molecule type" value="Genomic_DNA"/>
</dbReference>
<evidence type="ECO:0000256" key="4">
    <source>
        <dbReference type="SAM" id="Coils"/>
    </source>
</evidence>
<keyword evidence="4" id="KW-0175">Coiled coil</keyword>
<protein>
    <submittedName>
        <fullName evidence="6">Metalloregulator ArsR/SmtB family transcription factor</fullName>
    </submittedName>
</protein>
<dbReference type="PRINTS" id="PR00778">
    <property type="entry name" value="HTHARSR"/>
</dbReference>
<dbReference type="SMART" id="SM00418">
    <property type="entry name" value="HTH_ARSR"/>
    <property type="match status" value="1"/>
</dbReference>
<dbReference type="PANTHER" id="PTHR33154:SF33">
    <property type="entry name" value="TRANSCRIPTIONAL REPRESSOR SDPR"/>
    <property type="match status" value="1"/>
</dbReference>
<dbReference type="CDD" id="cd00090">
    <property type="entry name" value="HTH_ARSR"/>
    <property type="match status" value="1"/>
</dbReference>
<sequence>MVIETLSALAEPNRFRIVELLRSGPHSVNEIRERLRLNQPQVSQHLRVLKEVGLVDVQARAQQRLYELRAAPLRGLHDWLEGYRRLWDARFDELNELVEELKDKEENHGTRKGK</sequence>
<evidence type="ECO:0000259" key="5">
    <source>
        <dbReference type="PROSITE" id="PS50987"/>
    </source>
</evidence>
<evidence type="ECO:0000256" key="1">
    <source>
        <dbReference type="ARBA" id="ARBA00023015"/>
    </source>
</evidence>
<dbReference type="Gene3D" id="1.10.10.10">
    <property type="entry name" value="Winged helix-like DNA-binding domain superfamily/Winged helix DNA-binding domain"/>
    <property type="match status" value="1"/>
</dbReference>
<dbReference type="InterPro" id="IPR051081">
    <property type="entry name" value="HTH_MetalResp_TranReg"/>
</dbReference>
<accession>A0ABZ2LME1</accession>
<evidence type="ECO:0000256" key="3">
    <source>
        <dbReference type="ARBA" id="ARBA00023163"/>
    </source>
</evidence>
<evidence type="ECO:0000313" key="6">
    <source>
        <dbReference type="EMBL" id="WXB12083.1"/>
    </source>
</evidence>
<evidence type="ECO:0000313" key="7">
    <source>
        <dbReference type="Proteomes" id="UP001370348"/>
    </source>
</evidence>
<dbReference type="InterPro" id="IPR001845">
    <property type="entry name" value="HTH_ArsR_DNA-bd_dom"/>
</dbReference>
<dbReference type="InterPro" id="IPR011991">
    <property type="entry name" value="ArsR-like_HTH"/>
</dbReference>
<feature type="coiled-coil region" evidence="4">
    <location>
        <begin position="84"/>
        <end position="111"/>
    </location>
</feature>
<name>A0ABZ2LME1_9BACT</name>
<keyword evidence="3" id="KW-0804">Transcription</keyword>